<name>V6U3P7_GIAIN</name>
<dbReference type="InterPro" id="IPR010994">
    <property type="entry name" value="RuvA_2-like"/>
</dbReference>
<dbReference type="OrthoDB" id="10262814at2759"/>
<evidence type="ECO:0000313" key="2">
    <source>
        <dbReference type="Proteomes" id="UP000018040"/>
    </source>
</evidence>
<accession>V6U3P7</accession>
<feature type="non-terminal residue" evidence="1">
    <location>
        <position position="1"/>
    </location>
</feature>
<reference evidence="1 2" key="2">
    <citation type="journal article" date="2013" name="Genome Biol. Evol.">
        <title>Genome sequencing of Giardia lamblia genotypes A2 and B isolates (DH and GS) and comparative analysis with the genomes of genotypes A1 and E (WB and Pig).</title>
        <authorList>
            <person name="Adam R.D."/>
            <person name="Dahlstrom E.W."/>
            <person name="Martens C.A."/>
            <person name="Bruno D.P."/>
            <person name="Barbian K.D."/>
            <person name="Ricklefs S.M."/>
            <person name="Hernandez M.M."/>
            <person name="Narla N.P."/>
            <person name="Patel R.B."/>
            <person name="Porcella S.F."/>
            <person name="Nash T.E."/>
        </authorList>
    </citation>
    <scope>NUCLEOTIDE SEQUENCE [LARGE SCALE GENOMIC DNA]</scope>
    <source>
        <strain evidence="1 2">GS</strain>
    </source>
</reference>
<proteinExistence type="predicted"/>
<organism evidence="1 2">
    <name type="scientific">Giardia intestinalis</name>
    <name type="common">Giardia lamblia</name>
    <dbReference type="NCBI Taxonomy" id="5741"/>
    <lineage>
        <taxon>Eukaryota</taxon>
        <taxon>Metamonada</taxon>
        <taxon>Diplomonadida</taxon>
        <taxon>Hexamitidae</taxon>
        <taxon>Giardiinae</taxon>
        <taxon>Giardia</taxon>
    </lineage>
</organism>
<reference evidence="2" key="1">
    <citation type="submission" date="2012-02" db="EMBL/GenBank/DDBJ databases">
        <title>Genome sequencing of Giardia lamblia Genotypes A2 and B isolates (DH and GS) and comparative analysis with the genomes of Genotypes A1 and E (WB and Pig).</title>
        <authorList>
            <person name="Adam R."/>
            <person name="Dahlstrom E."/>
            <person name="Martens C."/>
            <person name="Bruno D."/>
            <person name="Barbian K."/>
            <person name="Porcella S.F."/>
            <person name="Nash T."/>
        </authorList>
    </citation>
    <scope>NUCLEOTIDE SEQUENCE</scope>
    <source>
        <strain evidence="2">GS</strain>
    </source>
</reference>
<dbReference type="AlphaFoldDB" id="V6U3P7"/>
<dbReference type="SUPFAM" id="SSF47781">
    <property type="entry name" value="RuvA domain 2-like"/>
    <property type="match status" value="1"/>
</dbReference>
<evidence type="ECO:0000313" key="1">
    <source>
        <dbReference type="EMBL" id="ESU43885.1"/>
    </source>
</evidence>
<dbReference type="VEuPathDB" id="GiardiaDB:DHA2_152956"/>
<dbReference type="Gene3D" id="1.10.150.20">
    <property type="entry name" value="5' to 3' exonuclease, C-terminal subdomain"/>
    <property type="match status" value="1"/>
</dbReference>
<sequence length="213" mass="24271">VRTRRQGRTKTFTPGTSKMDILVNERLRTSPILLYIKRSYRFADTNADFELTPGLKIYCAGTQTIDIDMPRLTKLPEHHDVDDRAMSFLLVYVSTGSEDFLSAYSELAIRLKFNVFPYWDHEQAAHAIQELQRLTHTPDCSSSITSRNYQRSEGVLHVLQAAGLSKPKIRSLCEHFKTLKDICTSSVKEIASLPEFSEETATILLRRLGVPHI</sequence>
<dbReference type="VEuPathDB" id="GiardiaDB:GL50581_2678"/>
<dbReference type="VEuPathDB" id="GiardiaDB:GL50803_0010677"/>
<dbReference type="Proteomes" id="UP000018040">
    <property type="component" value="Unassembled WGS sequence"/>
</dbReference>
<dbReference type="EMBL" id="AHHH01000035">
    <property type="protein sequence ID" value="ESU43885.1"/>
    <property type="molecule type" value="Genomic_DNA"/>
</dbReference>
<protein>
    <submittedName>
        <fullName evidence="1">Uncharacterized protein</fullName>
    </submittedName>
</protein>
<dbReference type="VEuPathDB" id="GiardiaDB:QR46_3097"/>
<gene>
    <name evidence="1" type="ORF">GSB_151383</name>
</gene>
<comment type="caution">
    <text evidence="1">The sequence shown here is derived from an EMBL/GenBank/DDBJ whole genome shotgun (WGS) entry which is preliminary data.</text>
</comment>